<feature type="domain" description="N-acetyltransferase" evidence="3">
    <location>
        <begin position="20"/>
        <end position="176"/>
    </location>
</feature>
<dbReference type="Proteomes" id="UP000054563">
    <property type="component" value="Unassembled WGS sequence"/>
</dbReference>
<proteinExistence type="predicted"/>
<dbReference type="GO" id="GO:0008080">
    <property type="term" value="F:N-acetyltransferase activity"/>
    <property type="evidence" value="ECO:0007669"/>
    <property type="project" value="UniProtKB-ARBA"/>
</dbReference>
<dbReference type="PANTHER" id="PTHR10545">
    <property type="entry name" value="DIAMINE N-ACETYLTRANSFERASE"/>
    <property type="match status" value="1"/>
</dbReference>
<sequence>MANPAAHHPVCNRRRRADIPTILRFIEDLAAYEKASHEVEATVSSLRETLSFPDSPPKRGNAYTFLIEPPAEAGGPGPKPVGMALFFYNYSTWRSAPGVYLEDLYVMPEYRGKGYGFKLLRRLAEEVVRVGGKRLEWSVLAWNEPSIQFYKAIGATAMDEWLKMIVDGDALRKLAGIVE</sequence>
<dbReference type="InterPro" id="IPR051016">
    <property type="entry name" value="Diverse_Substrate_AcTransf"/>
</dbReference>
<dbReference type="PROSITE" id="PS51186">
    <property type="entry name" value="GNAT"/>
    <property type="match status" value="1"/>
</dbReference>
<keyword evidence="1 4" id="KW-0808">Transferase</keyword>
<dbReference type="Gene3D" id="3.40.630.30">
    <property type="match status" value="1"/>
</dbReference>
<keyword evidence="2" id="KW-0012">Acyltransferase</keyword>
<accession>A0A0J8UHB5</accession>
<evidence type="ECO:0000259" key="3">
    <source>
        <dbReference type="PROSITE" id="PS51186"/>
    </source>
</evidence>
<dbReference type="CDD" id="cd04301">
    <property type="entry name" value="NAT_SF"/>
    <property type="match status" value="1"/>
</dbReference>
<dbReference type="VEuPathDB" id="FungiDB:CIHG_04607"/>
<dbReference type="PANTHER" id="PTHR10545:SF29">
    <property type="entry name" value="GH14572P-RELATED"/>
    <property type="match status" value="1"/>
</dbReference>
<dbReference type="STRING" id="396776.A0A0J8UHB5"/>
<dbReference type="FunFam" id="3.40.630.30:FF:000086">
    <property type="entry name" value="Acetyltransferase, GNAT family, putative"/>
    <property type="match status" value="1"/>
</dbReference>
<reference evidence="5" key="1">
    <citation type="journal article" date="2010" name="Genome Res.">
        <title>Population genomic sequencing of Coccidioides fungi reveals recent hybridization and transposon control.</title>
        <authorList>
            <person name="Neafsey D.E."/>
            <person name="Barker B.M."/>
            <person name="Sharpton T.J."/>
            <person name="Stajich J.E."/>
            <person name="Park D.J."/>
            <person name="Whiston E."/>
            <person name="Hung C.-Y."/>
            <person name="McMahan C."/>
            <person name="White J."/>
            <person name="Sykes S."/>
            <person name="Heiman D."/>
            <person name="Young S."/>
            <person name="Zeng Q."/>
            <person name="Abouelleil A."/>
            <person name="Aftuck L."/>
            <person name="Bessette D."/>
            <person name="Brown A."/>
            <person name="FitzGerald M."/>
            <person name="Lui A."/>
            <person name="Macdonald J.P."/>
            <person name="Priest M."/>
            <person name="Orbach M.J."/>
            <person name="Galgiani J.N."/>
            <person name="Kirkland T.N."/>
            <person name="Cole G.T."/>
            <person name="Birren B.W."/>
            <person name="Henn M.R."/>
            <person name="Taylor J.W."/>
            <person name="Rounsley S.D."/>
        </authorList>
    </citation>
    <scope>NUCLEOTIDE SEQUENCE [LARGE SCALE GENOMIC DNA]</scope>
    <source>
        <strain evidence="5">H538.4</strain>
    </source>
</reference>
<evidence type="ECO:0000256" key="2">
    <source>
        <dbReference type="ARBA" id="ARBA00023315"/>
    </source>
</evidence>
<dbReference type="OrthoDB" id="7305308at2759"/>
<evidence type="ECO:0000313" key="4">
    <source>
        <dbReference type="EMBL" id="KMU86818.1"/>
    </source>
</evidence>
<protein>
    <submittedName>
        <fullName evidence="4">Acetyltransferase</fullName>
    </submittedName>
</protein>
<dbReference type="EMBL" id="DS016994">
    <property type="protein sequence ID" value="KMU86818.1"/>
    <property type="molecule type" value="Genomic_DNA"/>
</dbReference>
<dbReference type="InterPro" id="IPR000182">
    <property type="entry name" value="GNAT_dom"/>
</dbReference>
<evidence type="ECO:0000313" key="5">
    <source>
        <dbReference type="Proteomes" id="UP000054563"/>
    </source>
</evidence>
<name>A0A0J8UHB5_COCIT</name>
<gene>
    <name evidence="4" type="ORF">CIHG_04607</name>
</gene>
<dbReference type="InterPro" id="IPR016181">
    <property type="entry name" value="Acyl_CoA_acyltransferase"/>
</dbReference>
<dbReference type="Pfam" id="PF00583">
    <property type="entry name" value="Acetyltransf_1"/>
    <property type="match status" value="1"/>
</dbReference>
<evidence type="ECO:0000256" key="1">
    <source>
        <dbReference type="ARBA" id="ARBA00022679"/>
    </source>
</evidence>
<dbReference type="SUPFAM" id="SSF55729">
    <property type="entry name" value="Acyl-CoA N-acyltransferases (Nat)"/>
    <property type="match status" value="1"/>
</dbReference>
<organism evidence="4 5">
    <name type="scientific">Coccidioides immitis H538.4</name>
    <dbReference type="NCBI Taxonomy" id="396776"/>
    <lineage>
        <taxon>Eukaryota</taxon>
        <taxon>Fungi</taxon>
        <taxon>Dikarya</taxon>
        <taxon>Ascomycota</taxon>
        <taxon>Pezizomycotina</taxon>
        <taxon>Eurotiomycetes</taxon>
        <taxon>Eurotiomycetidae</taxon>
        <taxon>Onygenales</taxon>
        <taxon>Onygenaceae</taxon>
        <taxon>Coccidioides</taxon>
    </lineage>
</organism>
<dbReference type="AlphaFoldDB" id="A0A0J8UHB5"/>
<dbReference type="eggNOG" id="KOG3216">
    <property type="taxonomic scope" value="Eukaryota"/>
</dbReference>